<protein>
    <submittedName>
        <fullName evidence="5">LysR family transcriptional regulator</fullName>
    </submittedName>
</protein>
<dbReference type="Pfam" id="PF00126">
    <property type="entry name" value="HTH_1"/>
    <property type="match status" value="1"/>
</dbReference>
<dbReference type="Gene3D" id="1.10.10.10">
    <property type="entry name" value="Winged helix-like DNA-binding domain superfamily/Winged helix DNA-binding domain"/>
    <property type="match status" value="1"/>
</dbReference>
<dbReference type="InterPro" id="IPR058163">
    <property type="entry name" value="LysR-type_TF_proteobact-type"/>
</dbReference>
<keyword evidence="4" id="KW-0804">Transcription</keyword>
<accession>A0AAI9GCS6</accession>
<dbReference type="InterPro" id="IPR036388">
    <property type="entry name" value="WH-like_DNA-bd_sf"/>
</dbReference>
<comment type="similarity">
    <text evidence="1">Belongs to the LysR transcriptional regulatory family.</text>
</comment>
<dbReference type="PANTHER" id="PTHR30537:SF20">
    <property type="entry name" value="TRANSCRIPTIONAL REGULATORY PROTEIN"/>
    <property type="match status" value="1"/>
</dbReference>
<name>A0AAI9GCS6_PROST</name>
<comment type="caution">
    <text evidence="5">The sequence shown here is derived from an EMBL/GenBank/DDBJ whole genome shotgun (WGS) entry which is preliminary data.</text>
</comment>
<sequence length="299" mass="33478">MKITFEELQVFISVIDCGSITAAAEQLNLTISTVSRALLRLEEKMQTTLVYRTTRKIKLSDEGAAFLQKSREIIQLAQEAEEMLSTRQSIPSGKLRIDASTPFLTRVIAPLIPLFSEQYPQVELEITNFEGFTNLLEKKTDVAFRIGELKDSSLNATLIGYSQRRLLASPTYLKKYGVPTRIEDLANHRLLGFTAPESLNIWPLNMDDGTPLKITPDISASSGEVLLHLALHGSGILLSSDFVSYEALANGELVQILTAQTNKLRQPIHAVYYRNQAVSPRLRCFIDFVKKHSSQIETH</sequence>
<dbReference type="SUPFAM" id="SSF46785">
    <property type="entry name" value="Winged helix' DNA-binding domain"/>
    <property type="match status" value="1"/>
</dbReference>
<evidence type="ECO:0000256" key="3">
    <source>
        <dbReference type="ARBA" id="ARBA00023125"/>
    </source>
</evidence>
<dbReference type="RefSeq" id="WP_180737793.1">
    <property type="nucleotide sequence ID" value="NZ_JBALHY010000007.1"/>
</dbReference>
<dbReference type="FunFam" id="1.10.10.10:FF:000001">
    <property type="entry name" value="LysR family transcriptional regulator"/>
    <property type="match status" value="1"/>
</dbReference>
<proteinExistence type="inferred from homology"/>
<dbReference type="InterPro" id="IPR000847">
    <property type="entry name" value="LysR_HTH_N"/>
</dbReference>
<dbReference type="GO" id="GO:0003700">
    <property type="term" value="F:DNA-binding transcription factor activity"/>
    <property type="evidence" value="ECO:0007669"/>
    <property type="project" value="InterPro"/>
</dbReference>
<dbReference type="PROSITE" id="PS50931">
    <property type="entry name" value="HTH_LYSR"/>
    <property type="match status" value="1"/>
</dbReference>
<dbReference type="InterPro" id="IPR036390">
    <property type="entry name" value="WH_DNA-bd_sf"/>
</dbReference>
<reference evidence="5" key="1">
    <citation type="submission" date="2024-02" db="EMBL/GenBank/DDBJ databases">
        <authorList>
            <consortium name="Clinical and Environmental Microbiology Branch: Whole genome sequencing antimicrobial resistance pathogens in the healthcare setting"/>
        </authorList>
    </citation>
    <scope>NUCLEOTIDE SEQUENCE</scope>
    <source>
        <strain evidence="5">2021GO-0154</strain>
    </source>
</reference>
<dbReference type="Gene3D" id="3.40.190.10">
    <property type="entry name" value="Periplasmic binding protein-like II"/>
    <property type="match status" value="2"/>
</dbReference>
<evidence type="ECO:0000313" key="5">
    <source>
        <dbReference type="EMBL" id="EMJ5132528.1"/>
    </source>
</evidence>
<dbReference type="Pfam" id="PF03466">
    <property type="entry name" value="LysR_substrate"/>
    <property type="match status" value="1"/>
</dbReference>
<keyword evidence="2" id="KW-0805">Transcription regulation</keyword>
<dbReference type="AlphaFoldDB" id="A0AAI9GCS6"/>
<evidence type="ECO:0000256" key="1">
    <source>
        <dbReference type="ARBA" id="ARBA00009437"/>
    </source>
</evidence>
<keyword evidence="3" id="KW-0238">DNA-binding</keyword>
<dbReference type="GO" id="GO:0043565">
    <property type="term" value="F:sequence-specific DNA binding"/>
    <property type="evidence" value="ECO:0007669"/>
    <property type="project" value="TreeGrafter"/>
</dbReference>
<organism evidence="5">
    <name type="scientific">Providencia stuartii</name>
    <dbReference type="NCBI Taxonomy" id="588"/>
    <lineage>
        <taxon>Bacteria</taxon>
        <taxon>Pseudomonadati</taxon>
        <taxon>Pseudomonadota</taxon>
        <taxon>Gammaproteobacteria</taxon>
        <taxon>Enterobacterales</taxon>
        <taxon>Morganellaceae</taxon>
        <taxon>Providencia</taxon>
    </lineage>
</organism>
<gene>
    <name evidence="5" type="ORF">RG298_000192</name>
</gene>
<dbReference type="EMBL" id="ABMABF030000001">
    <property type="protein sequence ID" value="EMJ5132528.1"/>
    <property type="molecule type" value="Genomic_DNA"/>
</dbReference>
<dbReference type="GO" id="GO:0006351">
    <property type="term" value="P:DNA-templated transcription"/>
    <property type="evidence" value="ECO:0007669"/>
    <property type="project" value="TreeGrafter"/>
</dbReference>
<dbReference type="SUPFAM" id="SSF53850">
    <property type="entry name" value="Periplasmic binding protein-like II"/>
    <property type="match status" value="1"/>
</dbReference>
<dbReference type="InterPro" id="IPR005119">
    <property type="entry name" value="LysR_subst-bd"/>
</dbReference>
<evidence type="ECO:0000256" key="2">
    <source>
        <dbReference type="ARBA" id="ARBA00023015"/>
    </source>
</evidence>
<evidence type="ECO:0000256" key="4">
    <source>
        <dbReference type="ARBA" id="ARBA00023163"/>
    </source>
</evidence>
<dbReference type="PANTHER" id="PTHR30537">
    <property type="entry name" value="HTH-TYPE TRANSCRIPTIONAL REGULATOR"/>
    <property type="match status" value="1"/>
</dbReference>